<protein>
    <recommendedName>
        <fullName evidence="9">Olfactory receptor</fullName>
    </recommendedName>
</protein>
<keyword evidence="12" id="KW-1185">Reference proteome</keyword>
<feature type="transmembrane region" description="Helical" evidence="9">
    <location>
        <begin position="124"/>
        <end position="150"/>
    </location>
</feature>
<evidence type="ECO:0000256" key="7">
    <source>
        <dbReference type="ARBA" id="ARBA00023224"/>
    </source>
</evidence>
<dbReference type="PRINTS" id="PR00237">
    <property type="entry name" value="GPCRRHODOPSN"/>
</dbReference>
<keyword evidence="9" id="KW-1003">Cell membrane</keyword>
<evidence type="ECO:0000256" key="6">
    <source>
        <dbReference type="ARBA" id="ARBA00023170"/>
    </source>
</evidence>
<evidence type="ECO:0000256" key="3">
    <source>
        <dbReference type="ARBA" id="ARBA00022989"/>
    </source>
</evidence>
<dbReference type="EMBL" id="DYDO01000012">
    <property type="protein sequence ID" value="DBA14859.1"/>
    <property type="molecule type" value="Genomic_DNA"/>
</dbReference>
<dbReference type="PROSITE" id="PS50262">
    <property type="entry name" value="G_PROTEIN_RECEP_F1_2"/>
    <property type="match status" value="1"/>
</dbReference>
<feature type="transmembrane region" description="Helical" evidence="9">
    <location>
        <begin position="83"/>
        <end position="112"/>
    </location>
</feature>
<keyword evidence="9" id="KW-0716">Sensory transduction</keyword>
<organism evidence="11 12">
    <name type="scientific">Pyxicephalus adspersus</name>
    <name type="common">African bullfrog</name>
    <dbReference type="NCBI Taxonomy" id="30357"/>
    <lineage>
        <taxon>Eukaryota</taxon>
        <taxon>Metazoa</taxon>
        <taxon>Chordata</taxon>
        <taxon>Craniata</taxon>
        <taxon>Vertebrata</taxon>
        <taxon>Euteleostomi</taxon>
        <taxon>Amphibia</taxon>
        <taxon>Batrachia</taxon>
        <taxon>Anura</taxon>
        <taxon>Neobatrachia</taxon>
        <taxon>Ranoidea</taxon>
        <taxon>Pyxicephalidae</taxon>
        <taxon>Pyxicephalinae</taxon>
        <taxon>Pyxicephalus</taxon>
    </lineage>
</organism>
<evidence type="ECO:0000256" key="2">
    <source>
        <dbReference type="ARBA" id="ARBA00022692"/>
    </source>
</evidence>
<reference evidence="11" key="1">
    <citation type="thesis" date="2020" institute="ProQuest LLC" country="789 East Eisenhower Parkway, Ann Arbor, MI, USA">
        <title>Comparative Genomics and Chromosome Evolution.</title>
        <authorList>
            <person name="Mudd A.B."/>
        </authorList>
    </citation>
    <scope>NUCLEOTIDE SEQUENCE</scope>
    <source>
        <strain evidence="11">1538</strain>
        <tissue evidence="11">Blood</tissue>
    </source>
</reference>
<feature type="transmembrane region" description="Helical" evidence="9">
    <location>
        <begin position="20"/>
        <end position="43"/>
    </location>
</feature>
<evidence type="ECO:0000256" key="8">
    <source>
        <dbReference type="RuleBase" id="RU000688"/>
    </source>
</evidence>
<keyword evidence="7 8" id="KW-0807">Transducer</keyword>
<evidence type="ECO:0000313" key="12">
    <source>
        <dbReference type="Proteomes" id="UP001181693"/>
    </source>
</evidence>
<dbReference type="GO" id="GO:0005886">
    <property type="term" value="C:plasma membrane"/>
    <property type="evidence" value="ECO:0007669"/>
    <property type="project" value="UniProtKB-SubCell"/>
</dbReference>
<evidence type="ECO:0000259" key="10">
    <source>
        <dbReference type="PROSITE" id="PS50262"/>
    </source>
</evidence>
<keyword evidence="9" id="KW-0552">Olfaction</keyword>
<evidence type="ECO:0000313" key="11">
    <source>
        <dbReference type="EMBL" id="DBA14859.1"/>
    </source>
</evidence>
<evidence type="ECO:0000256" key="1">
    <source>
        <dbReference type="ARBA" id="ARBA00004141"/>
    </source>
</evidence>
<dbReference type="PANTHER" id="PTHR48018">
    <property type="entry name" value="OLFACTORY RECEPTOR"/>
    <property type="match status" value="1"/>
</dbReference>
<dbReference type="Gene3D" id="1.20.1070.10">
    <property type="entry name" value="Rhodopsin 7-helix transmembrane proteins"/>
    <property type="match status" value="1"/>
</dbReference>
<dbReference type="GO" id="GO:0004930">
    <property type="term" value="F:G protein-coupled receptor activity"/>
    <property type="evidence" value="ECO:0007669"/>
    <property type="project" value="UniProtKB-KW"/>
</dbReference>
<feature type="transmembrane region" description="Helical" evidence="9">
    <location>
        <begin position="229"/>
        <end position="252"/>
    </location>
</feature>
<comment type="similarity">
    <text evidence="8">Belongs to the G-protein coupled receptor 1 family.</text>
</comment>
<dbReference type="InterPro" id="IPR000725">
    <property type="entry name" value="Olfact_rcpt"/>
</dbReference>
<keyword evidence="4 8" id="KW-0297">G-protein coupled receptor</keyword>
<dbReference type="Proteomes" id="UP001181693">
    <property type="component" value="Unassembled WGS sequence"/>
</dbReference>
<keyword evidence="3 9" id="KW-1133">Transmembrane helix</keyword>
<evidence type="ECO:0000256" key="9">
    <source>
        <dbReference type="RuleBase" id="RU363047"/>
    </source>
</evidence>
<comment type="caution">
    <text evidence="11">The sequence shown here is derived from an EMBL/GenBank/DDBJ whole genome shotgun (WGS) entry which is preliminary data.</text>
</comment>
<feature type="transmembrane region" description="Helical" evidence="9">
    <location>
        <begin position="50"/>
        <end position="68"/>
    </location>
</feature>
<keyword evidence="5 9" id="KW-0472">Membrane</keyword>
<feature type="transmembrane region" description="Helical" evidence="9">
    <location>
        <begin position="264"/>
        <end position="284"/>
    </location>
</feature>
<evidence type="ECO:0000256" key="4">
    <source>
        <dbReference type="ARBA" id="ARBA00023040"/>
    </source>
</evidence>
<keyword evidence="6 8" id="KW-0675">Receptor</keyword>
<name>A0AAV2ZL28_PYXAD</name>
<proteinExistence type="inferred from homology"/>
<dbReference type="PROSITE" id="PS00237">
    <property type="entry name" value="G_PROTEIN_RECEP_F1_1"/>
    <property type="match status" value="1"/>
</dbReference>
<comment type="subcellular location">
    <subcellularLocation>
        <location evidence="9">Cell membrane</location>
        <topology evidence="9">Multi-pass membrane protein</topology>
    </subcellularLocation>
    <subcellularLocation>
        <location evidence="1">Membrane</location>
        <topology evidence="1">Multi-pass membrane protein</topology>
    </subcellularLocation>
</comment>
<dbReference type="GO" id="GO:0004984">
    <property type="term" value="F:olfactory receptor activity"/>
    <property type="evidence" value="ECO:0007669"/>
    <property type="project" value="InterPro"/>
</dbReference>
<dbReference type="InterPro" id="IPR000276">
    <property type="entry name" value="GPCR_Rhodpsn"/>
</dbReference>
<feature type="transmembrane region" description="Helical" evidence="9">
    <location>
        <begin position="184"/>
        <end position="217"/>
    </location>
</feature>
<feature type="domain" description="G-protein coupled receptors family 1 profile" evidence="10">
    <location>
        <begin position="33"/>
        <end position="282"/>
    </location>
</feature>
<dbReference type="InterPro" id="IPR017452">
    <property type="entry name" value="GPCR_Rhodpsn_7TM"/>
</dbReference>
<gene>
    <name evidence="11" type="ORF">GDO54_004137</name>
</gene>
<dbReference type="AlphaFoldDB" id="A0AAV2ZL28"/>
<dbReference type="SUPFAM" id="SSF81321">
    <property type="entry name" value="Family A G protein-coupled receptor-like"/>
    <property type="match status" value="1"/>
</dbReference>
<evidence type="ECO:0000256" key="5">
    <source>
        <dbReference type="ARBA" id="ARBA00023136"/>
    </source>
</evidence>
<accession>A0AAV2ZL28</accession>
<sequence length="309" mass="34659">MVEFLFTGLTDKPELNIPLFLIFLFIYSTTLVGNIGIIILGLVDKRLHRPMYLFLCNLSFADLTYSSAVSPKMLKDFLCEPKAISFVGCALQMYVFVSFATIECLLLGIMAYDRYVAICSPLQYGILMSSIVCVRMVAAAYFGGFMTALVHSVGVFHLNFCKSRIIDHFFCDIPPLYKLSCSDVTVSLSILIILGGLVTMSCLILILFSYFNIVLAIMKIKSALGRYKAFNTCASHMTAVSIFYGTVLFMYFRPSTSYALQQDRVASVFYSIIIPMLNPLIYSLRNTEVKEALKSSLKFSFNLYHGLAK</sequence>
<dbReference type="FunFam" id="1.20.1070.10:FF:000003">
    <property type="entry name" value="Olfactory receptor"/>
    <property type="match status" value="1"/>
</dbReference>
<dbReference type="PRINTS" id="PR00245">
    <property type="entry name" value="OLFACTORYR"/>
</dbReference>
<dbReference type="CDD" id="cd15230">
    <property type="entry name" value="7tmA_OR5-like"/>
    <property type="match status" value="1"/>
</dbReference>
<keyword evidence="2 8" id="KW-0812">Transmembrane</keyword>
<dbReference type="Pfam" id="PF13853">
    <property type="entry name" value="7tm_4"/>
    <property type="match status" value="1"/>
</dbReference>